<dbReference type="InterPro" id="IPR005482">
    <property type="entry name" value="Biotin_COase_C"/>
</dbReference>
<dbReference type="Pfam" id="PF02785">
    <property type="entry name" value="Biotin_carb_C"/>
    <property type="match status" value="1"/>
</dbReference>
<dbReference type="GO" id="GO:0006633">
    <property type="term" value="P:fatty acid biosynthetic process"/>
    <property type="evidence" value="ECO:0007669"/>
    <property type="project" value="UniProtKB-KW"/>
</dbReference>
<dbReference type="InterPro" id="IPR005479">
    <property type="entry name" value="CPAse_ATP-bd"/>
</dbReference>
<dbReference type="SUPFAM" id="SSF51246">
    <property type="entry name" value="Rudiment single hybrid motif"/>
    <property type="match status" value="1"/>
</dbReference>
<dbReference type="Gene3D" id="3.40.50.20">
    <property type="match status" value="1"/>
</dbReference>
<comment type="pathway">
    <text evidence="2 17">Lipid metabolism; malonyl-CoA biosynthesis; malonyl-CoA from acetyl-CoA: step 1/1.</text>
</comment>
<evidence type="ECO:0000256" key="8">
    <source>
        <dbReference type="ARBA" id="ARBA00022741"/>
    </source>
</evidence>
<dbReference type="InterPro" id="IPR011764">
    <property type="entry name" value="Biotin_carboxylation_dom"/>
</dbReference>
<comment type="subunit">
    <text evidence="3 17">Acetyl-CoA carboxylase is a heterohexamer of biotin carboxyl carrier protein, biotin carboxylase and the two subunits of carboxyl transferase in a 2:2 complex.</text>
</comment>
<dbReference type="SUPFAM" id="SSF56059">
    <property type="entry name" value="Glutathione synthetase ATP-binding domain-like"/>
    <property type="match status" value="1"/>
</dbReference>
<name>A0A2T0B6R3_9CLOT</name>
<dbReference type="GO" id="GO:0046872">
    <property type="term" value="F:metal ion binding"/>
    <property type="evidence" value="ECO:0007669"/>
    <property type="project" value="UniProtKB-KW"/>
</dbReference>
<dbReference type="RefSeq" id="WP_106062926.1">
    <property type="nucleotide sequence ID" value="NZ_PVXO01000023.1"/>
</dbReference>
<dbReference type="FunFam" id="3.30.470.20:FF:000028">
    <property type="entry name" value="Methylcrotonoyl-CoA carboxylase subunit alpha, mitochondrial"/>
    <property type="match status" value="1"/>
</dbReference>
<dbReference type="InterPro" id="IPR016185">
    <property type="entry name" value="PreATP-grasp_dom_sf"/>
</dbReference>
<protein>
    <recommendedName>
        <fullName evidence="4 17">Biotin carboxylase</fullName>
        <ecNumber evidence="4 17">6.3.4.14</ecNumber>
    </recommendedName>
    <alternativeName>
        <fullName evidence="17">Acetyl-coenzyme A carboxylase biotin carboxylase subunit A</fullName>
    </alternativeName>
</protein>
<proteinExistence type="predicted"/>
<dbReference type="GO" id="GO:0004075">
    <property type="term" value="F:biotin carboxylase activity"/>
    <property type="evidence" value="ECO:0007669"/>
    <property type="project" value="UniProtKB-EC"/>
</dbReference>
<dbReference type="GO" id="GO:2001295">
    <property type="term" value="P:malonyl-CoA biosynthetic process"/>
    <property type="evidence" value="ECO:0007669"/>
    <property type="project" value="UniProtKB-UniPathway"/>
</dbReference>
<evidence type="ECO:0000313" key="21">
    <source>
        <dbReference type="Proteomes" id="UP000239706"/>
    </source>
</evidence>
<dbReference type="PROSITE" id="PS00866">
    <property type="entry name" value="CPSASE_1"/>
    <property type="match status" value="1"/>
</dbReference>
<evidence type="ECO:0000259" key="18">
    <source>
        <dbReference type="PROSITE" id="PS50975"/>
    </source>
</evidence>
<evidence type="ECO:0000256" key="7">
    <source>
        <dbReference type="ARBA" id="ARBA00022723"/>
    </source>
</evidence>
<keyword evidence="11" id="KW-0460">Magnesium</keyword>
<evidence type="ECO:0000256" key="12">
    <source>
        <dbReference type="ARBA" id="ARBA00023098"/>
    </source>
</evidence>
<evidence type="ECO:0000256" key="6">
    <source>
        <dbReference type="ARBA" id="ARBA00022598"/>
    </source>
</evidence>
<dbReference type="Pfam" id="PF00289">
    <property type="entry name" value="Biotin_carb_N"/>
    <property type="match status" value="1"/>
</dbReference>
<dbReference type="EC" id="6.3.4.14" evidence="4 17"/>
<evidence type="ECO:0000256" key="16">
    <source>
        <dbReference type="PROSITE-ProRule" id="PRU00409"/>
    </source>
</evidence>
<comment type="caution">
    <text evidence="20">The sequence shown here is derived from an EMBL/GenBank/DDBJ whole genome shotgun (WGS) entry which is preliminary data.</text>
</comment>
<evidence type="ECO:0000256" key="1">
    <source>
        <dbReference type="ARBA" id="ARBA00003761"/>
    </source>
</evidence>
<evidence type="ECO:0000256" key="14">
    <source>
        <dbReference type="ARBA" id="ARBA00023267"/>
    </source>
</evidence>
<keyword evidence="12 17" id="KW-0443">Lipid metabolism</keyword>
<evidence type="ECO:0000256" key="15">
    <source>
        <dbReference type="ARBA" id="ARBA00048600"/>
    </source>
</evidence>
<dbReference type="PROSITE" id="PS50979">
    <property type="entry name" value="BC"/>
    <property type="match status" value="1"/>
</dbReference>
<dbReference type="NCBIfam" id="NF004085">
    <property type="entry name" value="PRK05586.1"/>
    <property type="match status" value="1"/>
</dbReference>
<dbReference type="Gene3D" id="3.30.470.20">
    <property type="entry name" value="ATP-grasp fold, B domain"/>
    <property type="match status" value="1"/>
</dbReference>
<gene>
    <name evidence="20" type="primary">accC</name>
    <name evidence="20" type="ORF">CLLI_07610</name>
</gene>
<dbReference type="SUPFAM" id="SSF52440">
    <property type="entry name" value="PreATP-grasp domain"/>
    <property type="match status" value="1"/>
</dbReference>
<dbReference type="InterPro" id="IPR011054">
    <property type="entry name" value="Rudment_hybrid_motif"/>
</dbReference>
<organism evidence="20 21">
    <name type="scientific">Clostridium liquoris</name>
    <dbReference type="NCBI Taxonomy" id="1289519"/>
    <lineage>
        <taxon>Bacteria</taxon>
        <taxon>Bacillati</taxon>
        <taxon>Bacillota</taxon>
        <taxon>Clostridia</taxon>
        <taxon>Eubacteriales</taxon>
        <taxon>Clostridiaceae</taxon>
        <taxon>Clostridium</taxon>
    </lineage>
</organism>
<evidence type="ECO:0000256" key="17">
    <source>
        <dbReference type="RuleBase" id="RU365063"/>
    </source>
</evidence>
<keyword evidence="6 17" id="KW-0436">Ligase</keyword>
<evidence type="ECO:0000259" key="19">
    <source>
        <dbReference type="PROSITE" id="PS50979"/>
    </source>
</evidence>
<evidence type="ECO:0000256" key="3">
    <source>
        <dbReference type="ARBA" id="ARBA00011750"/>
    </source>
</evidence>
<dbReference type="FunFam" id="3.40.50.20:FF:000010">
    <property type="entry name" value="Propionyl-CoA carboxylase subunit alpha"/>
    <property type="match status" value="1"/>
</dbReference>
<feature type="domain" description="Biotin carboxylation" evidence="19">
    <location>
        <begin position="1"/>
        <end position="446"/>
    </location>
</feature>
<reference evidence="20 21" key="1">
    <citation type="submission" date="2018-03" db="EMBL/GenBank/DDBJ databases">
        <title>Genome sequence of Clostridium liquoris DSM 100320.</title>
        <authorList>
            <person name="Poehlein A."/>
            <person name="Daniel R."/>
        </authorList>
    </citation>
    <scope>NUCLEOTIDE SEQUENCE [LARGE SCALE GENOMIC DNA]</scope>
    <source>
        <strain evidence="20 21">DSM 100320</strain>
    </source>
</reference>
<comment type="catalytic activity">
    <reaction evidence="15 17">
        <text>N(6)-biotinyl-L-lysyl-[protein] + hydrogencarbonate + ATP = N(6)-carboxybiotinyl-L-lysyl-[protein] + ADP + phosphate + H(+)</text>
        <dbReference type="Rhea" id="RHEA:13501"/>
        <dbReference type="Rhea" id="RHEA-COMP:10505"/>
        <dbReference type="Rhea" id="RHEA-COMP:10506"/>
        <dbReference type="ChEBI" id="CHEBI:15378"/>
        <dbReference type="ChEBI" id="CHEBI:17544"/>
        <dbReference type="ChEBI" id="CHEBI:30616"/>
        <dbReference type="ChEBI" id="CHEBI:43474"/>
        <dbReference type="ChEBI" id="CHEBI:83144"/>
        <dbReference type="ChEBI" id="CHEBI:83145"/>
        <dbReference type="ChEBI" id="CHEBI:456216"/>
        <dbReference type="EC" id="6.3.4.14"/>
    </reaction>
</comment>
<dbReference type="InterPro" id="IPR013815">
    <property type="entry name" value="ATP_grasp_subdomain_1"/>
</dbReference>
<evidence type="ECO:0000256" key="2">
    <source>
        <dbReference type="ARBA" id="ARBA00004956"/>
    </source>
</evidence>
<dbReference type="Proteomes" id="UP000239706">
    <property type="component" value="Unassembled WGS sequence"/>
</dbReference>
<dbReference type="GO" id="GO:0005524">
    <property type="term" value="F:ATP binding"/>
    <property type="evidence" value="ECO:0007669"/>
    <property type="project" value="UniProtKB-UniRule"/>
</dbReference>
<evidence type="ECO:0000256" key="13">
    <source>
        <dbReference type="ARBA" id="ARBA00023160"/>
    </source>
</evidence>
<evidence type="ECO:0000256" key="10">
    <source>
        <dbReference type="ARBA" id="ARBA00022840"/>
    </source>
</evidence>
<dbReference type="FunFam" id="3.30.1490.20:FF:000018">
    <property type="entry name" value="Biotin carboxylase"/>
    <property type="match status" value="1"/>
</dbReference>
<dbReference type="InterPro" id="IPR004549">
    <property type="entry name" value="Acetyl_CoA_COase_biotin_COase"/>
</dbReference>
<dbReference type="EMBL" id="PVXO01000023">
    <property type="protein sequence ID" value="PRR79555.1"/>
    <property type="molecule type" value="Genomic_DNA"/>
</dbReference>
<evidence type="ECO:0000313" key="20">
    <source>
        <dbReference type="EMBL" id="PRR79555.1"/>
    </source>
</evidence>
<dbReference type="SMART" id="SM00878">
    <property type="entry name" value="Biotin_carb_C"/>
    <property type="match status" value="1"/>
</dbReference>
<dbReference type="PANTHER" id="PTHR48095">
    <property type="entry name" value="PYRUVATE CARBOXYLASE SUBUNIT A"/>
    <property type="match status" value="1"/>
</dbReference>
<keyword evidence="7" id="KW-0479">Metal-binding</keyword>
<keyword evidence="13 17" id="KW-0275">Fatty acid biosynthesis</keyword>
<evidence type="ECO:0000256" key="4">
    <source>
        <dbReference type="ARBA" id="ARBA00013263"/>
    </source>
</evidence>
<dbReference type="NCBIfam" id="TIGR00514">
    <property type="entry name" value="accC"/>
    <property type="match status" value="1"/>
</dbReference>
<keyword evidence="10 16" id="KW-0067">ATP-binding</keyword>
<evidence type="ECO:0000256" key="5">
    <source>
        <dbReference type="ARBA" id="ARBA00022516"/>
    </source>
</evidence>
<dbReference type="Gene3D" id="3.30.1490.20">
    <property type="entry name" value="ATP-grasp fold, A domain"/>
    <property type="match status" value="1"/>
</dbReference>
<dbReference type="InterPro" id="IPR051602">
    <property type="entry name" value="ACC_Biotin_Carboxylase"/>
</dbReference>
<comment type="function">
    <text evidence="1 17">This protein is a component of the acetyl coenzyme A carboxylase complex; first, biotin carboxylase catalyzes the carboxylation of the carrier protein and then the transcarboxylase transfers the carboxyl group to form malonyl-CoA.</text>
</comment>
<keyword evidence="5 17" id="KW-0444">Lipid biosynthesis</keyword>
<dbReference type="PANTHER" id="PTHR48095:SF2">
    <property type="entry name" value="BIOTIN CARBOXYLASE, CHLOROPLASTIC"/>
    <property type="match status" value="1"/>
</dbReference>
<dbReference type="PROSITE" id="PS00867">
    <property type="entry name" value="CPSASE_2"/>
    <property type="match status" value="1"/>
</dbReference>
<keyword evidence="21" id="KW-1185">Reference proteome</keyword>
<dbReference type="PROSITE" id="PS50975">
    <property type="entry name" value="ATP_GRASP"/>
    <property type="match status" value="1"/>
</dbReference>
<sequence length="446" mass="49479">MFKKILIANRGEIAVRIIRACREMGIETVAVYSTVDKECLHVQMADEAVCIGPASPKDSYLNTKNILSATVLSGAEAIHPGFGFLSENSKFAQMCKECNITFIGPEADIIDKMGNKSNARSMMIEAGVPVVPGSKEPILSDEEALKNAKDIGYPVMIKASAGGGGRGIRIVRNEEELLSSLNTAKTEAKAAFGDDTMYMEKYLENPRHVEIQILADNYGNIVYLGERDCSIQRRNQKVLEEAPCPIMTPELRKKMGEAAIKGAKFVGYKNAGTIEFLLDKNNNFYFMEMNTRIQVEHPITEFVTGIDLIKEQIKIASGEKLSFTQEDIEIKGNAIECRINAEDPEKDFRPSPGKIDGLFVPGGLGVRVDSLLYDGYKIPPNYDSMVAKLVVYGKNREEAINKMRRALGEFLIGGIKTNIDYQFNIINNNEFIKGSYDTGFIARNHK</sequence>
<dbReference type="InterPro" id="IPR005481">
    <property type="entry name" value="BC-like_N"/>
</dbReference>
<evidence type="ECO:0000256" key="9">
    <source>
        <dbReference type="ARBA" id="ARBA00022832"/>
    </source>
</evidence>
<keyword evidence="9 17" id="KW-0276">Fatty acid metabolism</keyword>
<accession>A0A2T0B6R3</accession>
<feature type="domain" description="ATP-grasp" evidence="18">
    <location>
        <begin position="120"/>
        <end position="317"/>
    </location>
</feature>
<dbReference type="UniPathway" id="UPA00655">
    <property type="reaction ID" value="UER00711"/>
</dbReference>
<dbReference type="Pfam" id="PF02786">
    <property type="entry name" value="CPSase_L_D2"/>
    <property type="match status" value="1"/>
</dbReference>
<dbReference type="AlphaFoldDB" id="A0A2T0B6R3"/>
<dbReference type="OrthoDB" id="9807469at2"/>
<dbReference type="InterPro" id="IPR011761">
    <property type="entry name" value="ATP-grasp"/>
</dbReference>
<keyword evidence="8 16" id="KW-0547">Nucleotide-binding</keyword>
<evidence type="ECO:0000256" key="11">
    <source>
        <dbReference type="ARBA" id="ARBA00022842"/>
    </source>
</evidence>
<dbReference type="NCBIfam" id="NF006367">
    <property type="entry name" value="PRK08591.1"/>
    <property type="match status" value="1"/>
</dbReference>
<keyword evidence="14 17" id="KW-0092">Biotin</keyword>